<gene>
    <name evidence="1" type="ORF">GRX03_07415</name>
</gene>
<reference evidence="1 2" key="1">
    <citation type="submission" date="2019-12" db="EMBL/GenBank/DDBJ databases">
        <title>Isolation and characterization of three novel carbon monoxide-oxidizing members of Halobacteria from salione crusts and soils.</title>
        <authorList>
            <person name="Myers M.R."/>
            <person name="King G.M."/>
        </authorList>
    </citation>
    <scope>NUCLEOTIDE SEQUENCE [LARGE SCALE GENOMIC DNA]</scope>
    <source>
        <strain evidence="1 2">WSH3</strain>
    </source>
</reference>
<proteinExistence type="predicted"/>
<organism evidence="1 2">
    <name type="scientific">Halovenus carboxidivorans</name>
    <dbReference type="NCBI Taxonomy" id="2692199"/>
    <lineage>
        <taxon>Archaea</taxon>
        <taxon>Methanobacteriati</taxon>
        <taxon>Methanobacteriota</taxon>
        <taxon>Stenosarchaea group</taxon>
        <taxon>Halobacteria</taxon>
        <taxon>Halobacteriales</taxon>
        <taxon>Haloarculaceae</taxon>
        <taxon>Halovenus</taxon>
    </lineage>
</organism>
<dbReference type="AlphaFoldDB" id="A0A6B0T991"/>
<keyword evidence="2" id="KW-1185">Reference proteome</keyword>
<dbReference type="EMBL" id="WUUT01000002">
    <property type="protein sequence ID" value="MXR51430.1"/>
    <property type="molecule type" value="Genomic_DNA"/>
</dbReference>
<dbReference type="OrthoDB" id="201052at2157"/>
<name>A0A6B0T991_9EURY</name>
<accession>A0A6B0T991</accession>
<protein>
    <submittedName>
        <fullName evidence="1">Uncharacterized protein</fullName>
    </submittedName>
</protein>
<dbReference type="Proteomes" id="UP000466535">
    <property type="component" value="Unassembled WGS sequence"/>
</dbReference>
<dbReference type="RefSeq" id="WP_159763560.1">
    <property type="nucleotide sequence ID" value="NZ_WUUT01000002.1"/>
</dbReference>
<sequence length="102" mass="11641">MSDRRDALQEVADQLVEYDGIRDAFLAKSFTDRLLIVDVERDRELPDPALALLDEHDLRGIEEVYGEDSERRSVVGDVGDATRHHFVDVQTRGDHQSYVVDT</sequence>
<evidence type="ECO:0000313" key="2">
    <source>
        <dbReference type="Proteomes" id="UP000466535"/>
    </source>
</evidence>
<comment type="caution">
    <text evidence="1">The sequence shown here is derived from an EMBL/GenBank/DDBJ whole genome shotgun (WGS) entry which is preliminary data.</text>
</comment>
<evidence type="ECO:0000313" key="1">
    <source>
        <dbReference type="EMBL" id="MXR51430.1"/>
    </source>
</evidence>